<organism evidence="3 4">
    <name type="scientific">Reichenbachiella agarivorans</name>
    <dbReference type="NCBI Taxonomy" id="2979464"/>
    <lineage>
        <taxon>Bacteria</taxon>
        <taxon>Pseudomonadati</taxon>
        <taxon>Bacteroidota</taxon>
        <taxon>Cytophagia</taxon>
        <taxon>Cytophagales</taxon>
        <taxon>Reichenbachiellaceae</taxon>
        <taxon>Reichenbachiella</taxon>
    </lineage>
</organism>
<dbReference type="Proteomes" id="UP001065174">
    <property type="component" value="Chromosome"/>
</dbReference>
<keyword evidence="1" id="KW-0732">Signal</keyword>
<dbReference type="Pfam" id="PF18990">
    <property type="entry name" value="DUF5723"/>
    <property type="match status" value="1"/>
</dbReference>
<feature type="chain" id="PRO_5045465330" evidence="1">
    <location>
        <begin position="20"/>
        <end position="492"/>
    </location>
</feature>
<dbReference type="EMBL" id="CP106679">
    <property type="protein sequence ID" value="UXP33747.1"/>
    <property type="molecule type" value="Genomic_DNA"/>
</dbReference>
<feature type="domain" description="DUF5723" evidence="2">
    <location>
        <begin position="40"/>
        <end position="412"/>
    </location>
</feature>
<dbReference type="InterPro" id="IPR043781">
    <property type="entry name" value="DUF5723"/>
</dbReference>
<evidence type="ECO:0000313" key="4">
    <source>
        <dbReference type="Proteomes" id="UP001065174"/>
    </source>
</evidence>
<sequence>MKTFATLLMCCFVSLASWGQSGISLYHLNNETFQGNNMNPAFIPDGKVFLGLPVLSGVMVDLNATASYNDLQTIDDEGTKVYDFDKIVSQSKDKNYLGVESEISTFYLGFRPKATMAFSVFVRERIAARGFYSHDAADFIWNGNKNYVGKSVDLSTTLVDARYYREYGIGLWKSFPKNKLDVGVRVKFLNGMISAISDSDFDGRIMVSDDNYQHTLSLSHARVNTAGINLIENGNEGDLESHLISNNNLGFGIDVGVNWRINEKFSTSLAINDLGFINWKTDPENYWVADTTFSFDGLNLKDSDNIVDAIKDSLINRLQDSISYESYSSGLNTSAYASGSYHLSRRDMVTATISSHIVQGNFRMLYALGYTRKFGNILSVSGNVIRKPQQGFDVGLATAVNLGALQLYAASDQIIKVWNTPEASSFDIRFGINFIFGRSKVKADAKDNRKDLQHESPYGKGAKVEKSDGLYWIVPKQKPRPVYNDHPEFSDK</sequence>
<gene>
    <name evidence="3" type="ORF">N6H18_07245</name>
</gene>
<evidence type="ECO:0000256" key="1">
    <source>
        <dbReference type="SAM" id="SignalP"/>
    </source>
</evidence>
<name>A0ABY6CTA2_9BACT</name>
<feature type="signal peptide" evidence="1">
    <location>
        <begin position="1"/>
        <end position="19"/>
    </location>
</feature>
<keyword evidence="4" id="KW-1185">Reference proteome</keyword>
<dbReference type="RefSeq" id="WP_262311174.1">
    <property type="nucleotide sequence ID" value="NZ_CP106679.1"/>
</dbReference>
<evidence type="ECO:0000259" key="2">
    <source>
        <dbReference type="Pfam" id="PF18990"/>
    </source>
</evidence>
<protein>
    <submittedName>
        <fullName evidence="3">DUF5723 family protein</fullName>
    </submittedName>
</protein>
<reference evidence="3" key="1">
    <citation type="submission" date="2022-09" db="EMBL/GenBank/DDBJ databases">
        <title>Comparative genomics and taxonomic characterization of three novel marine species of genus Reichenbachiella exhibiting antioxidant and polysaccharide degradation activities.</title>
        <authorList>
            <person name="Muhammad N."/>
            <person name="Lee Y.-J."/>
            <person name="Ko J."/>
            <person name="Kim S.-G."/>
        </authorList>
    </citation>
    <scope>NUCLEOTIDE SEQUENCE</scope>
    <source>
        <strain evidence="3">BKB1-1</strain>
    </source>
</reference>
<accession>A0ABY6CTA2</accession>
<proteinExistence type="predicted"/>
<evidence type="ECO:0000313" key="3">
    <source>
        <dbReference type="EMBL" id="UXP33747.1"/>
    </source>
</evidence>